<evidence type="ECO:0000256" key="1">
    <source>
        <dbReference type="ARBA" id="ARBA00022737"/>
    </source>
</evidence>
<keyword evidence="1" id="KW-0677">Repeat</keyword>
<dbReference type="InterPro" id="IPR002048">
    <property type="entry name" value="EF_hand_dom"/>
</dbReference>
<feature type="domain" description="EF-hand" evidence="2">
    <location>
        <begin position="45"/>
        <end position="80"/>
    </location>
</feature>
<dbReference type="SUPFAM" id="SSF47473">
    <property type="entry name" value="EF-hand"/>
    <property type="match status" value="1"/>
</dbReference>
<dbReference type="InterPro" id="IPR050403">
    <property type="entry name" value="Myosin_RLC"/>
</dbReference>
<protein>
    <recommendedName>
        <fullName evidence="2">EF-hand domain-containing protein</fullName>
    </recommendedName>
</protein>
<dbReference type="InterPro" id="IPR011992">
    <property type="entry name" value="EF-hand-dom_pair"/>
</dbReference>
<dbReference type="Proteomes" id="UP000723463">
    <property type="component" value="Unassembled WGS sequence"/>
</dbReference>
<reference evidence="3" key="1">
    <citation type="journal article" date="2020" name="Fungal Divers.">
        <title>Resolving the Mortierellaceae phylogeny through synthesis of multi-gene phylogenetics and phylogenomics.</title>
        <authorList>
            <person name="Vandepol N."/>
            <person name="Liber J."/>
            <person name="Desiro A."/>
            <person name="Na H."/>
            <person name="Kennedy M."/>
            <person name="Barry K."/>
            <person name="Grigoriev I.V."/>
            <person name="Miller A.N."/>
            <person name="O'Donnell K."/>
            <person name="Stajich J.E."/>
            <person name="Bonito G."/>
        </authorList>
    </citation>
    <scope>NUCLEOTIDE SEQUENCE</scope>
    <source>
        <strain evidence="3">NRRL 2591</strain>
    </source>
</reference>
<sequence length="85" mass="9041">AAPNTFTTAEISVIKESFNAVDSNNDGIIPRSELHSLLHTVGHKLNATGLENLLAKYDADKSGSIDFQGFLSLAATLIKNKVASK</sequence>
<proteinExistence type="predicted"/>
<dbReference type="CDD" id="cd00051">
    <property type="entry name" value="EFh"/>
    <property type="match status" value="1"/>
</dbReference>
<dbReference type="Gene3D" id="1.10.238.10">
    <property type="entry name" value="EF-hand"/>
    <property type="match status" value="1"/>
</dbReference>
<feature type="non-terminal residue" evidence="3">
    <location>
        <position position="1"/>
    </location>
</feature>
<evidence type="ECO:0000313" key="3">
    <source>
        <dbReference type="EMBL" id="KAF9535918.1"/>
    </source>
</evidence>
<dbReference type="Pfam" id="PF13499">
    <property type="entry name" value="EF-hand_7"/>
    <property type="match status" value="1"/>
</dbReference>
<accession>A0A9P6EV59</accession>
<dbReference type="AlphaFoldDB" id="A0A9P6EV59"/>
<evidence type="ECO:0000313" key="4">
    <source>
        <dbReference type="Proteomes" id="UP000723463"/>
    </source>
</evidence>
<evidence type="ECO:0000259" key="2">
    <source>
        <dbReference type="PROSITE" id="PS50222"/>
    </source>
</evidence>
<feature type="domain" description="EF-hand" evidence="2">
    <location>
        <begin position="9"/>
        <end position="44"/>
    </location>
</feature>
<dbReference type="SMART" id="SM00054">
    <property type="entry name" value="EFh"/>
    <property type="match status" value="2"/>
</dbReference>
<keyword evidence="4" id="KW-1185">Reference proteome</keyword>
<organism evidence="3 4">
    <name type="scientific">Mortierella hygrophila</name>
    <dbReference type="NCBI Taxonomy" id="979708"/>
    <lineage>
        <taxon>Eukaryota</taxon>
        <taxon>Fungi</taxon>
        <taxon>Fungi incertae sedis</taxon>
        <taxon>Mucoromycota</taxon>
        <taxon>Mortierellomycotina</taxon>
        <taxon>Mortierellomycetes</taxon>
        <taxon>Mortierellales</taxon>
        <taxon>Mortierellaceae</taxon>
        <taxon>Mortierella</taxon>
    </lineage>
</organism>
<comment type="caution">
    <text evidence="3">The sequence shown here is derived from an EMBL/GenBank/DDBJ whole genome shotgun (WGS) entry which is preliminary data.</text>
</comment>
<dbReference type="PROSITE" id="PS50222">
    <property type="entry name" value="EF_HAND_2"/>
    <property type="match status" value="2"/>
</dbReference>
<gene>
    <name evidence="3" type="ORF">EC957_001450</name>
</gene>
<dbReference type="GO" id="GO:0005509">
    <property type="term" value="F:calcium ion binding"/>
    <property type="evidence" value="ECO:0007669"/>
    <property type="project" value="InterPro"/>
</dbReference>
<dbReference type="EMBL" id="JAAAXW010001262">
    <property type="protein sequence ID" value="KAF9535918.1"/>
    <property type="molecule type" value="Genomic_DNA"/>
</dbReference>
<dbReference type="PANTHER" id="PTHR23049">
    <property type="entry name" value="MYOSIN REGULATORY LIGHT CHAIN 2"/>
    <property type="match status" value="1"/>
</dbReference>
<name>A0A9P6EV59_9FUNG</name>